<reference evidence="2" key="1">
    <citation type="submission" date="2021-01" db="EMBL/GenBank/DDBJ databases">
        <authorList>
            <consortium name="Genoscope - CEA"/>
            <person name="William W."/>
        </authorList>
    </citation>
    <scope>NUCLEOTIDE SEQUENCE</scope>
</reference>
<evidence type="ECO:0000256" key="1">
    <source>
        <dbReference type="SAM" id="MobiDB-lite"/>
    </source>
</evidence>
<feature type="compositionally biased region" description="Basic residues" evidence="1">
    <location>
        <begin position="79"/>
        <end position="96"/>
    </location>
</feature>
<feature type="region of interest" description="Disordered" evidence="1">
    <location>
        <begin position="75"/>
        <end position="104"/>
    </location>
</feature>
<comment type="caution">
    <text evidence="2">The sequence shown here is derived from an EMBL/GenBank/DDBJ whole genome shotgun (WGS) entry which is preliminary data.</text>
</comment>
<dbReference type="OrthoDB" id="310296at2759"/>
<dbReference type="AlphaFoldDB" id="A0A8S1QA10"/>
<sequence>MEFLQKLIAIPKNVFMSLKLQQQKKKQIQVAEPIKVSEDCKIETFEIVDQQRIIKKQQIADKQIQTDLLQSRTIQSYKNKQKNKKNNKKALKKQRKQEKYGEKQDYILSETSEKTKPSQYSYCQNHFLDSFEFNVKQSKLENLGSFYTAKRKSLKSTKQHMLNDYFNKIKFRLDDKELLIMKQN</sequence>
<name>A0A8S1QA10_9CILI</name>
<evidence type="ECO:0000313" key="2">
    <source>
        <dbReference type="EMBL" id="CAD8111240.1"/>
    </source>
</evidence>
<evidence type="ECO:0000313" key="3">
    <source>
        <dbReference type="Proteomes" id="UP000692954"/>
    </source>
</evidence>
<protein>
    <submittedName>
        <fullName evidence="2">Uncharacterized protein</fullName>
    </submittedName>
</protein>
<accession>A0A8S1QA10</accession>
<dbReference type="EMBL" id="CAJJDN010000097">
    <property type="protein sequence ID" value="CAD8111240.1"/>
    <property type="molecule type" value="Genomic_DNA"/>
</dbReference>
<proteinExistence type="predicted"/>
<keyword evidence="3" id="KW-1185">Reference proteome</keyword>
<dbReference type="Proteomes" id="UP000692954">
    <property type="component" value="Unassembled WGS sequence"/>
</dbReference>
<organism evidence="2 3">
    <name type="scientific">Paramecium sonneborni</name>
    <dbReference type="NCBI Taxonomy" id="65129"/>
    <lineage>
        <taxon>Eukaryota</taxon>
        <taxon>Sar</taxon>
        <taxon>Alveolata</taxon>
        <taxon>Ciliophora</taxon>
        <taxon>Intramacronucleata</taxon>
        <taxon>Oligohymenophorea</taxon>
        <taxon>Peniculida</taxon>
        <taxon>Parameciidae</taxon>
        <taxon>Paramecium</taxon>
    </lineage>
</organism>
<gene>
    <name evidence="2" type="ORF">PSON_ATCC_30995.1.T0970197</name>
</gene>